<dbReference type="GO" id="GO:0017000">
    <property type="term" value="P:antibiotic biosynthetic process"/>
    <property type="evidence" value="ECO:0007669"/>
    <property type="project" value="UniProtKB-ARBA"/>
</dbReference>
<name>A0A9W9FBG0_9EURO</name>
<dbReference type="Gene3D" id="1.10.3020.10">
    <property type="entry name" value="alpha-amino acid ester hydrolase ( Helical cap domain)"/>
    <property type="match status" value="1"/>
</dbReference>
<sequence>MSNQPVKRGYSAATLDYVGARYLGVAEEKCSYTSQEVRIPMRDGINLVADFYNPILPNDQEPAGLLMVQCCYGRGSGISFFNARIFAARGYRVLFVSTRGTYGSEGDFNPAVNEQNDSQDIVKWMRQQPWYPGTFATLGCSYLGYSQWALLRDPPEDCIAAVIPVALHDQAWHAWGTGSFRLDRATWSDLMSRIGDESGNFLTRLANLPGLSFLRSTELDEAAAGLPLEASLKNYFNDKAPWLFDYMDHPNVDDPYWAKRRQQIALEKVNIPILLISGWYDTFTTQTMHQYKHLSDRGVNVSLIVGPWTHPQGSGLRSMPEIMDFLAEHVAKTGKYGRSKARIFITGAEDWSSLPDWPPQVPSRTLYLQTNTGIGSEQPAQDAAPSSFVFDPRNPTPSIGGNQMATGGRVDDSAYGERSDVLAFTSEPLSQDLEVIGVPSVQLSHSSDPPFADLFLRLSEVNSKGVSHNITDMYQGLDPNRDMSQPLKLNLQACAHRFRAGTRIRLVVSGGSFPMYARNLGTAEDRVSSDRTVPQKHTVSLAKGVSQLILPVSHDGASVV</sequence>
<comment type="caution">
    <text evidence="3">The sequence shown here is derived from an EMBL/GenBank/DDBJ whole genome shotgun (WGS) entry which is preliminary data.</text>
</comment>
<evidence type="ECO:0000313" key="4">
    <source>
        <dbReference type="Proteomes" id="UP001149165"/>
    </source>
</evidence>
<keyword evidence="4" id="KW-1185">Reference proteome</keyword>
<dbReference type="SUPFAM" id="SSF53474">
    <property type="entry name" value="alpha/beta-Hydrolases"/>
    <property type="match status" value="1"/>
</dbReference>
<gene>
    <name evidence="3" type="ORF">N7456_007628</name>
</gene>
<reference evidence="3" key="2">
    <citation type="journal article" date="2023" name="IMA Fungus">
        <title>Comparative genomic study of the Penicillium genus elucidates a diverse pangenome and 15 lateral gene transfer events.</title>
        <authorList>
            <person name="Petersen C."/>
            <person name="Sorensen T."/>
            <person name="Nielsen M.R."/>
            <person name="Sondergaard T.E."/>
            <person name="Sorensen J.L."/>
            <person name="Fitzpatrick D.A."/>
            <person name="Frisvad J.C."/>
            <person name="Nielsen K.L."/>
        </authorList>
    </citation>
    <scope>NUCLEOTIDE SEQUENCE</scope>
    <source>
        <strain evidence="3">IBT 30069</strain>
    </source>
</reference>
<proteinExistence type="predicted"/>
<dbReference type="Gene3D" id="2.60.120.260">
    <property type="entry name" value="Galactose-binding domain-like"/>
    <property type="match status" value="1"/>
</dbReference>
<dbReference type="SMART" id="SM00939">
    <property type="entry name" value="PepX_C"/>
    <property type="match status" value="1"/>
</dbReference>
<dbReference type="Gene3D" id="3.40.50.1820">
    <property type="entry name" value="alpha/beta hydrolase"/>
    <property type="match status" value="1"/>
</dbReference>
<dbReference type="NCBIfam" id="TIGR00976">
    <property type="entry name" value="CocE_NonD"/>
    <property type="match status" value="1"/>
</dbReference>
<dbReference type="GO" id="GO:0072330">
    <property type="term" value="P:monocarboxylic acid biosynthetic process"/>
    <property type="evidence" value="ECO:0007669"/>
    <property type="project" value="UniProtKB-ARBA"/>
</dbReference>
<dbReference type="InterPro" id="IPR013736">
    <property type="entry name" value="Xaa-Pro_dipept_C"/>
</dbReference>
<organism evidence="3 4">
    <name type="scientific">Penicillium angulare</name>
    <dbReference type="NCBI Taxonomy" id="116970"/>
    <lineage>
        <taxon>Eukaryota</taxon>
        <taxon>Fungi</taxon>
        <taxon>Dikarya</taxon>
        <taxon>Ascomycota</taxon>
        <taxon>Pezizomycotina</taxon>
        <taxon>Eurotiomycetes</taxon>
        <taxon>Eurotiomycetidae</taxon>
        <taxon>Eurotiales</taxon>
        <taxon>Aspergillaceae</taxon>
        <taxon>Penicillium</taxon>
    </lineage>
</organism>
<dbReference type="InterPro" id="IPR008979">
    <property type="entry name" value="Galactose-bd-like_sf"/>
</dbReference>
<dbReference type="Pfam" id="PF08530">
    <property type="entry name" value="PepX_C"/>
    <property type="match status" value="1"/>
</dbReference>
<dbReference type="OrthoDB" id="416441at2759"/>
<evidence type="ECO:0000256" key="1">
    <source>
        <dbReference type="ARBA" id="ARBA00022801"/>
    </source>
</evidence>
<dbReference type="SUPFAM" id="SSF49785">
    <property type="entry name" value="Galactose-binding domain-like"/>
    <property type="match status" value="1"/>
</dbReference>
<dbReference type="EMBL" id="JAPQKH010000005">
    <property type="protein sequence ID" value="KAJ5096907.1"/>
    <property type="molecule type" value="Genomic_DNA"/>
</dbReference>
<dbReference type="AlphaFoldDB" id="A0A9W9FBG0"/>
<dbReference type="Proteomes" id="UP001149165">
    <property type="component" value="Unassembled WGS sequence"/>
</dbReference>
<evidence type="ECO:0000259" key="2">
    <source>
        <dbReference type="SMART" id="SM00939"/>
    </source>
</evidence>
<dbReference type="InterPro" id="IPR029058">
    <property type="entry name" value="AB_hydrolase_fold"/>
</dbReference>
<dbReference type="Pfam" id="PF02129">
    <property type="entry name" value="Peptidase_S15"/>
    <property type="match status" value="1"/>
</dbReference>
<keyword evidence="1" id="KW-0378">Hydrolase</keyword>
<feature type="domain" description="Xaa-Pro dipeptidyl-peptidase C-terminal" evidence="2">
    <location>
        <begin position="323"/>
        <end position="549"/>
    </location>
</feature>
<dbReference type="GO" id="GO:0008239">
    <property type="term" value="F:dipeptidyl-peptidase activity"/>
    <property type="evidence" value="ECO:0007669"/>
    <property type="project" value="InterPro"/>
</dbReference>
<accession>A0A9W9FBG0</accession>
<dbReference type="InterPro" id="IPR005674">
    <property type="entry name" value="CocE/Ser_esterase"/>
</dbReference>
<protein>
    <recommendedName>
        <fullName evidence="2">Xaa-Pro dipeptidyl-peptidase C-terminal domain-containing protein</fullName>
    </recommendedName>
</protein>
<evidence type="ECO:0000313" key="3">
    <source>
        <dbReference type="EMBL" id="KAJ5096907.1"/>
    </source>
</evidence>
<dbReference type="InterPro" id="IPR000383">
    <property type="entry name" value="Xaa-Pro-like_dom"/>
</dbReference>
<reference evidence="3" key="1">
    <citation type="submission" date="2022-11" db="EMBL/GenBank/DDBJ databases">
        <authorList>
            <person name="Petersen C."/>
        </authorList>
    </citation>
    <scope>NUCLEOTIDE SEQUENCE</scope>
    <source>
        <strain evidence="3">IBT 30069</strain>
    </source>
</reference>